<dbReference type="GO" id="GO:0003677">
    <property type="term" value="F:DNA binding"/>
    <property type="evidence" value="ECO:0007669"/>
    <property type="project" value="UniProtKB-KW"/>
</dbReference>
<evidence type="ECO:0000313" key="3">
    <source>
        <dbReference type="Proteomes" id="UP000680865"/>
    </source>
</evidence>
<reference evidence="2" key="1">
    <citation type="submission" date="2021-03" db="EMBL/GenBank/DDBJ databases">
        <title>Whole genome shotgun sequence of Actinoplanes consettensis NBRC 14913.</title>
        <authorList>
            <person name="Komaki H."/>
            <person name="Tamura T."/>
        </authorList>
    </citation>
    <scope>NUCLEOTIDE SEQUENCE</scope>
    <source>
        <strain evidence="2">NBRC 14913</strain>
    </source>
</reference>
<comment type="caution">
    <text evidence="2">The sequence shown here is derived from an EMBL/GenBank/DDBJ whole genome shotgun (WGS) entry which is preliminary data.</text>
</comment>
<dbReference type="RefSeq" id="WP_212998103.1">
    <property type="nucleotide sequence ID" value="NZ_BAAATW010000007.1"/>
</dbReference>
<dbReference type="SUPFAM" id="SSF47413">
    <property type="entry name" value="lambda repressor-like DNA-binding domains"/>
    <property type="match status" value="1"/>
</dbReference>
<dbReference type="Gene3D" id="3.30.450.180">
    <property type="match status" value="1"/>
</dbReference>
<gene>
    <name evidence="2" type="ORF">Aco04nite_33200</name>
</gene>
<dbReference type="PANTHER" id="PTHR35010:SF2">
    <property type="entry name" value="BLL4672 PROTEIN"/>
    <property type="match status" value="1"/>
</dbReference>
<dbReference type="PANTHER" id="PTHR35010">
    <property type="entry name" value="BLL4672 PROTEIN-RELATED"/>
    <property type="match status" value="1"/>
</dbReference>
<evidence type="ECO:0000259" key="1">
    <source>
        <dbReference type="SMART" id="SM00530"/>
    </source>
</evidence>
<dbReference type="Proteomes" id="UP000680865">
    <property type="component" value="Unassembled WGS sequence"/>
</dbReference>
<dbReference type="InterPro" id="IPR010982">
    <property type="entry name" value="Lambda_DNA-bd_dom_sf"/>
</dbReference>
<feature type="domain" description="HTH cro/C1-type" evidence="1">
    <location>
        <begin position="9"/>
        <end position="81"/>
    </location>
</feature>
<sequence>MSLDQLGDFLRHRRESLAPAAVGIAVIGRRRTPGLRRDEVATLASMSPVYYERIEQGRGPKPSAAVLGGLSRALRLTGDQREHLYRLAGQAAPLQPEPAGYVDPGLLCVLDAVAATTPGFISDELGTVVAQNTLNVALFGQFAGLPGFEPNLVWRWFTSPAWRLKLEPEEQHEQTGRAYVADLRTIVARRDGDPAATTLVAQLSTASAEFAAMWGDHEVSVLHCATKQVHDDRVGRLDLDCVVMLSPLSRQRMLLLRPATADTTTALTRLHALITRA</sequence>
<name>A0A919VRL8_9ACTN</name>
<dbReference type="AlphaFoldDB" id="A0A919VRL8"/>
<protein>
    <submittedName>
        <fullName evidence="2">DNA-binding protein</fullName>
    </submittedName>
</protein>
<dbReference type="InterPro" id="IPR041413">
    <property type="entry name" value="MLTR_LBD"/>
</dbReference>
<keyword evidence="2" id="KW-0238">DNA-binding</keyword>
<accession>A0A919VRL8</accession>
<dbReference type="SMART" id="SM00530">
    <property type="entry name" value="HTH_XRE"/>
    <property type="match status" value="1"/>
</dbReference>
<keyword evidence="3" id="KW-1185">Reference proteome</keyword>
<dbReference type="CDD" id="cd00093">
    <property type="entry name" value="HTH_XRE"/>
    <property type="match status" value="1"/>
</dbReference>
<dbReference type="Pfam" id="PF17765">
    <property type="entry name" value="MLTR_LBD"/>
    <property type="match status" value="1"/>
</dbReference>
<dbReference type="Gene3D" id="1.10.260.40">
    <property type="entry name" value="lambda repressor-like DNA-binding domains"/>
    <property type="match status" value="1"/>
</dbReference>
<dbReference type="EMBL" id="BOQP01000016">
    <property type="protein sequence ID" value="GIM73015.1"/>
    <property type="molecule type" value="Genomic_DNA"/>
</dbReference>
<proteinExistence type="predicted"/>
<evidence type="ECO:0000313" key="2">
    <source>
        <dbReference type="EMBL" id="GIM73015.1"/>
    </source>
</evidence>
<dbReference type="InterPro" id="IPR001387">
    <property type="entry name" value="Cro/C1-type_HTH"/>
</dbReference>
<organism evidence="2 3">
    <name type="scientific">Winogradskya consettensis</name>
    <dbReference type="NCBI Taxonomy" id="113560"/>
    <lineage>
        <taxon>Bacteria</taxon>
        <taxon>Bacillati</taxon>
        <taxon>Actinomycetota</taxon>
        <taxon>Actinomycetes</taxon>
        <taxon>Micromonosporales</taxon>
        <taxon>Micromonosporaceae</taxon>
        <taxon>Winogradskya</taxon>
    </lineage>
</organism>
<dbReference type="Pfam" id="PF13560">
    <property type="entry name" value="HTH_31"/>
    <property type="match status" value="1"/>
</dbReference>